<keyword evidence="4" id="KW-1185">Reference proteome</keyword>
<proteinExistence type="predicted"/>
<dbReference type="AlphaFoldDB" id="A0A0D2MPY9"/>
<name>A0A0D2MPY9_9CHLO</name>
<dbReference type="Gene3D" id="3.40.30.10">
    <property type="entry name" value="Glutaredoxin"/>
    <property type="match status" value="1"/>
</dbReference>
<dbReference type="SFLD" id="SFLDS00019">
    <property type="entry name" value="Glutathione_Transferase_(cytos"/>
    <property type="match status" value="1"/>
</dbReference>
<dbReference type="STRING" id="145388.A0A0D2MPY9"/>
<evidence type="ECO:0000313" key="3">
    <source>
        <dbReference type="EMBL" id="KIZ04720.1"/>
    </source>
</evidence>
<dbReference type="InterPro" id="IPR036282">
    <property type="entry name" value="Glutathione-S-Trfase_C_sf"/>
</dbReference>
<dbReference type="PROSITE" id="PS50404">
    <property type="entry name" value="GST_NTER"/>
    <property type="match status" value="1"/>
</dbReference>
<dbReference type="GO" id="GO:0004364">
    <property type="term" value="F:glutathione transferase activity"/>
    <property type="evidence" value="ECO:0007669"/>
    <property type="project" value="UniProtKB-EC"/>
</dbReference>
<dbReference type="InterPro" id="IPR036249">
    <property type="entry name" value="Thioredoxin-like_sf"/>
</dbReference>
<dbReference type="EC" id="2.5.1.18" evidence="3"/>
<dbReference type="InterPro" id="IPR004045">
    <property type="entry name" value="Glutathione_S-Trfase_N"/>
</dbReference>
<dbReference type="SFLD" id="SFLDG00358">
    <property type="entry name" value="Main_(cytGST)"/>
    <property type="match status" value="1"/>
</dbReference>
<dbReference type="PANTHER" id="PTHR43968:SF6">
    <property type="entry name" value="GLUTATHIONE S-TRANSFERASE OMEGA"/>
    <property type="match status" value="1"/>
</dbReference>
<dbReference type="SUPFAM" id="SSF47616">
    <property type="entry name" value="GST C-terminal domain-like"/>
    <property type="match status" value="1"/>
</dbReference>
<evidence type="ECO:0000313" key="4">
    <source>
        <dbReference type="Proteomes" id="UP000054498"/>
    </source>
</evidence>
<dbReference type="InterPro" id="IPR040079">
    <property type="entry name" value="Glutathione_S-Trfase"/>
</dbReference>
<dbReference type="EMBL" id="KK100617">
    <property type="protein sequence ID" value="KIZ04720.1"/>
    <property type="molecule type" value="Genomic_DNA"/>
</dbReference>
<reference evidence="3 4" key="1">
    <citation type="journal article" date="2013" name="BMC Genomics">
        <title>Reconstruction of the lipid metabolism for the microalga Monoraphidium neglectum from its genome sequence reveals characteristics suitable for biofuel production.</title>
        <authorList>
            <person name="Bogen C."/>
            <person name="Al-Dilaimi A."/>
            <person name="Albersmeier A."/>
            <person name="Wichmann J."/>
            <person name="Grundmann M."/>
            <person name="Rupp O."/>
            <person name="Lauersen K.J."/>
            <person name="Blifernez-Klassen O."/>
            <person name="Kalinowski J."/>
            <person name="Goesmann A."/>
            <person name="Mussgnug J.H."/>
            <person name="Kruse O."/>
        </authorList>
    </citation>
    <scope>NUCLEOTIDE SEQUENCE [LARGE SCALE GENOMIC DNA]</scope>
    <source>
        <strain evidence="3 4">SAG 48.87</strain>
    </source>
</reference>
<protein>
    <submittedName>
        <fullName evidence="3">Glutathione S-transferase</fullName>
        <ecNumber evidence="3">2.5.1.18</ecNumber>
    </submittedName>
</protein>
<dbReference type="SUPFAM" id="SSF52833">
    <property type="entry name" value="Thioredoxin-like"/>
    <property type="match status" value="1"/>
</dbReference>
<feature type="domain" description="GST N-terminal" evidence="1">
    <location>
        <begin position="19"/>
        <end position="101"/>
    </location>
</feature>
<dbReference type="PROSITE" id="PS50405">
    <property type="entry name" value="GST_CTER"/>
    <property type="match status" value="1"/>
</dbReference>
<gene>
    <name evidence="3" type="ORF">MNEG_3239</name>
</gene>
<evidence type="ECO:0000259" key="1">
    <source>
        <dbReference type="PROSITE" id="PS50404"/>
    </source>
</evidence>
<dbReference type="GeneID" id="25736117"/>
<accession>A0A0D2MPY9</accession>
<dbReference type="Pfam" id="PF13410">
    <property type="entry name" value="GST_C_2"/>
    <property type="match status" value="1"/>
</dbReference>
<sequence>MATEVLSKGSTQPELGTFDAPTFITTWNCPYAQRTWIALNEKGVKYNRVFVDLKEKPEWFFPLNPYGRVPTLAWKDGRGTHSLYESLICNEFVEDAFEGPSLLPEDPVQRAQVRLLIDQFGAKVGPAFGKAIFASEDEAPAAGKALGEALTWLDSALDPTGPYAAGANFTLADAALTPFVIRVSLLQGLIGYKVPEGLDRVKAWQAVVLDRQSVKDSIVPPDPSKGWEEQLLESYRAYLASRRAA</sequence>
<dbReference type="Pfam" id="PF13409">
    <property type="entry name" value="GST_N_2"/>
    <property type="match status" value="1"/>
</dbReference>
<evidence type="ECO:0000259" key="2">
    <source>
        <dbReference type="PROSITE" id="PS50405"/>
    </source>
</evidence>
<organism evidence="3 4">
    <name type="scientific">Monoraphidium neglectum</name>
    <dbReference type="NCBI Taxonomy" id="145388"/>
    <lineage>
        <taxon>Eukaryota</taxon>
        <taxon>Viridiplantae</taxon>
        <taxon>Chlorophyta</taxon>
        <taxon>core chlorophytes</taxon>
        <taxon>Chlorophyceae</taxon>
        <taxon>CS clade</taxon>
        <taxon>Sphaeropleales</taxon>
        <taxon>Selenastraceae</taxon>
        <taxon>Monoraphidium</taxon>
    </lineage>
</organism>
<dbReference type="InterPro" id="IPR050983">
    <property type="entry name" value="GST_Omega/HSP26"/>
</dbReference>
<dbReference type="RefSeq" id="XP_013903739.1">
    <property type="nucleotide sequence ID" value="XM_014048285.1"/>
</dbReference>
<keyword evidence="3" id="KW-0808">Transferase</keyword>
<dbReference type="KEGG" id="mng:MNEG_3239"/>
<dbReference type="InterPro" id="IPR010987">
    <property type="entry name" value="Glutathione-S-Trfase_C-like"/>
</dbReference>
<dbReference type="Gene3D" id="1.20.1050.10">
    <property type="match status" value="1"/>
</dbReference>
<feature type="domain" description="GST C-terminal" evidence="2">
    <location>
        <begin position="106"/>
        <end position="238"/>
    </location>
</feature>
<dbReference type="OrthoDB" id="4951845at2759"/>
<dbReference type="Proteomes" id="UP000054498">
    <property type="component" value="Unassembled WGS sequence"/>
</dbReference>
<dbReference type="PANTHER" id="PTHR43968">
    <property type="match status" value="1"/>
</dbReference>
<dbReference type="GO" id="GO:0005737">
    <property type="term" value="C:cytoplasm"/>
    <property type="evidence" value="ECO:0007669"/>
    <property type="project" value="TreeGrafter"/>
</dbReference>